<feature type="signal peptide" evidence="11">
    <location>
        <begin position="1"/>
        <end position="17"/>
    </location>
</feature>
<dbReference type="InterPro" id="IPR051223">
    <property type="entry name" value="Polycystin"/>
</dbReference>
<evidence type="ECO:0000256" key="11">
    <source>
        <dbReference type="SAM" id="SignalP"/>
    </source>
</evidence>
<comment type="similarity">
    <text evidence="2">Belongs to the polycystin family.</text>
</comment>
<dbReference type="InterPro" id="IPR001024">
    <property type="entry name" value="PLAT/LH2_dom"/>
</dbReference>
<evidence type="ECO:0000256" key="1">
    <source>
        <dbReference type="ARBA" id="ARBA00004141"/>
    </source>
</evidence>
<evidence type="ECO:0000256" key="10">
    <source>
        <dbReference type="SAM" id="Phobius"/>
    </source>
</evidence>
<dbReference type="GO" id="GO:0050982">
    <property type="term" value="P:detection of mechanical stimulus"/>
    <property type="evidence" value="ECO:0007669"/>
    <property type="project" value="TreeGrafter"/>
</dbReference>
<dbReference type="InterPro" id="IPR046791">
    <property type="entry name" value="Polycystin_dom"/>
</dbReference>
<feature type="transmembrane region" description="Helical" evidence="10">
    <location>
        <begin position="1101"/>
        <end position="1124"/>
    </location>
</feature>
<dbReference type="GO" id="GO:0016020">
    <property type="term" value="C:membrane"/>
    <property type="evidence" value="ECO:0007669"/>
    <property type="project" value="UniProtKB-SubCell"/>
</dbReference>
<dbReference type="Pfam" id="PF02010">
    <property type="entry name" value="REJ"/>
    <property type="match status" value="1"/>
</dbReference>
<evidence type="ECO:0000256" key="3">
    <source>
        <dbReference type="ARBA" id="ARBA00022692"/>
    </source>
</evidence>
<feature type="transmembrane region" description="Helical" evidence="10">
    <location>
        <begin position="1718"/>
        <end position="1738"/>
    </location>
</feature>
<feature type="domain" description="PLAT" evidence="12">
    <location>
        <begin position="955"/>
        <end position="1074"/>
    </location>
</feature>
<reference evidence="13" key="1">
    <citation type="journal article" date="2023" name="G3 (Bethesda)">
        <title>Whole genome assemblies of Zophobas morio and Tenebrio molitor.</title>
        <authorList>
            <person name="Kaur S."/>
            <person name="Stinson S.A."/>
            <person name="diCenzo G.C."/>
        </authorList>
    </citation>
    <scope>NUCLEOTIDE SEQUENCE</scope>
    <source>
        <strain evidence="13">QUZm001</strain>
    </source>
</reference>
<feature type="disulfide bond" evidence="8">
    <location>
        <begin position="1411"/>
        <end position="1421"/>
    </location>
</feature>
<keyword evidence="3 10" id="KW-0812">Transmembrane</keyword>
<dbReference type="InterPro" id="IPR036392">
    <property type="entry name" value="PLAT/LH2_dom_sf"/>
</dbReference>
<dbReference type="Pfam" id="PF01477">
    <property type="entry name" value="PLAT"/>
    <property type="match status" value="1"/>
</dbReference>
<evidence type="ECO:0000259" key="12">
    <source>
        <dbReference type="PROSITE" id="PS50095"/>
    </source>
</evidence>
<proteinExistence type="inferred from homology"/>
<dbReference type="Proteomes" id="UP001168821">
    <property type="component" value="Unassembled WGS sequence"/>
</dbReference>
<dbReference type="SUPFAM" id="SSF49723">
    <property type="entry name" value="Lipase/lipooxygenase domain (PLAT/LH2 domain)"/>
    <property type="match status" value="1"/>
</dbReference>
<dbReference type="PRINTS" id="PR01433">
    <property type="entry name" value="POLYCYSTIN2"/>
</dbReference>
<feature type="transmembrane region" description="Helical" evidence="10">
    <location>
        <begin position="1209"/>
        <end position="1234"/>
    </location>
</feature>
<protein>
    <recommendedName>
        <fullName evidence="12">PLAT domain-containing protein</fullName>
    </recommendedName>
</protein>
<dbReference type="InterPro" id="IPR013122">
    <property type="entry name" value="PKD1_2_channel"/>
</dbReference>
<feature type="transmembrane region" description="Helical" evidence="10">
    <location>
        <begin position="1179"/>
        <end position="1203"/>
    </location>
</feature>
<evidence type="ECO:0000256" key="9">
    <source>
        <dbReference type="PROSITE-ProRule" id="PRU00152"/>
    </source>
</evidence>
<feature type="transmembrane region" description="Helical" evidence="10">
    <location>
        <begin position="1300"/>
        <end position="1324"/>
    </location>
</feature>
<name>A0AA38HVJ9_9CUCU</name>
<feature type="transmembrane region" description="Helical" evidence="10">
    <location>
        <begin position="1641"/>
        <end position="1659"/>
    </location>
</feature>
<evidence type="ECO:0000256" key="7">
    <source>
        <dbReference type="ARBA" id="ARBA00023180"/>
    </source>
</evidence>
<dbReference type="GO" id="GO:0005509">
    <property type="term" value="F:calcium ion binding"/>
    <property type="evidence" value="ECO:0007669"/>
    <property type="project" value="InterPro"/>
</dbReference>
<dbReference type="InterPro" id="IPR003915">
    <property type="entry name" value="PKD_2"/>
</dbReference>
<dbReference type="SMART" id="SM00308">
    <property type="entry name" value="LH2"/>
    <property type="match status" value="1"/>
</dbReference>
<dbReference type="Pfam" id="PF08016">
    <property type="entry name" value="PKD_channel"/>
    <property type="match status" value="1"/>
</dbReference>
<feature type="transmembrane region" description="Helical" evidence="10">
    <location>
        <begin position="1554"/>
        <end position="1576"/>
    </location>
</feature>
<feature type="transmembrane region" description="Helical" evidence="10">
    <location>
        <begin position="1675"/>
        <end position="1698"/>
    </location>
</feature>
<organism evidence="13 14">
    <name type="scientific">Zophobas morio</name>
    <dbReference type="NCBI Taxonomy" id="2755281"/>
    <lineage>
        <taxon>Eukaryota</taxon>
        <taxon>Metazoa</taxon>
        <taxon>Ecdysozoa</taxon>
        <taxon>Arthropoda</taxon>
        <taxon>Hexapoda</taxon>
        <taxon>Insecta</taxon>
        <taxon>Pterygota</taxon>
        <taxon>Neoptera</taxon>
        <taxon>Endopterygota</taxon>
        <taxon>Coleoptera</taxon>
        <taxon>Polyphaga</taxon>
        <taxon>Cucujiformia</taxon>
        <taxon>Tenebrionidae</taxon>
        <taxon>Zophobas</taxon>
    </lineage>
</organism>
<keyword evidence="6 10" id="KW-0472">Membrane</keyword>
<sequence length="1950" mass="223392">MSKRYITLTSLLVLVHSLKRQTPCDDSWTMNCPIELNETGTPFYLYRFKTNRIVIKFSTKCDFDNVKYSWKFYSERTKKEFYHNDNTSVKVVQPYEWDNGEYAISVEVSLQRNGLLIPDFIGCVLEMVSLDPIPVIKGGSYRMIEPGTVLVLDSSGSIDRDVPPHVRGTIMAKWSCRLSTGSGVTSCLDDEEGEIVTLKPDSVVNNEYLFILKIRTKSNPKWVSTNQTVVVQEGVTPLEIVCVKNCPPAAPTTDSTRGTFLRVRCLNNCDDIEESSYEWTVDGDFDYEKMTQFGRNTDKFVIKENVFEYGNDYVVSVKLVDRPGMAKKTLQLPRPIKIDSCKVTPPEGTALSTKFTVECNFTGVEFSTEVIAVNDKISTSIDTVPLVLIAVLAVVMTTSPRLKFLEFLLPLDVDAYLGITDINDYQDVYKLDVKVRSDDSQELASLISSFNQSISRADIDSVVQITSGIILEMAKKPPSETKSIKQTLLQNLNQIDMLSEHEAQQMSALIVALVHDPKSDSDPYQGQVATQICKKVADVHLQSTQNDSFPSTLTTKSQKSAATLMSCAETDTKENLEIMQSKPLTFDVTTPFPVLDIPVIDEEYPDYETDHSIFEKQKKYELASINSMEICKMSLEALSLTVAEGEETLTAESTNSSAQITKLVGTTLVKKEIEIRGAVLQPSRDFEDVEDAIDVMVCSWAYNPFWWSSFRRTILTNVLMVKFVKSGEEVNRFEKPNLVLLSLQHERQILRHQFEIGNNSIVRIDVKRGESFFVEFSNLSQSDSARVLITNFDKPEVLEVMTKGRVVTKSDNVVYQDEENGFDSWYYLSILPEADMGQPTCWVNIFTRSCYSWKISKKDWTFACKGSSNSNDEQIECLCTHLSILAGYVYNNPIKIDNVTTEPDFEMVLLNSFIVFITLSAIVSLYCLSILLTPFKKTPKTSIFLPADVSTSARYVYLVAIQTGNKRSSGTTSNICIKLLGTQNQSESHVLNYPDPHKKIFRRNNTDWFVVPTSHRLGELTQVALWSDYSGRNPSWFCTEVTVHDMQNNQKWYFDVNTWFNLPPQGRIYVEVQSTEETKKRRVLFPRVWPKRSYQNEFGSFVKMTLLLSIFVMMLGYCVVLSGLPSLTLKDGFAKFEKYKFDWSVVWVGFVSAVGTFVFHVIVVWLLRNGNKFPKRVTTMIWIFVATSVTMLIAVLTIFGFWVPTTNGYLWLTSVAVATIFYFFILENCYELWLNFHSRNKLTRQMNLTKLVLPIEAQRSHVFRKFGEYVLRPYFTHLYRPLSDEDIKEKRLSTQMNKRILALLEDTVMFACYVTLLYLAIFAYRNHLSTKNYNQMKSLLSGEQIRTDGYDSITSIDDIYQYINGTLIPTLHAHQWYGKFVVQEPGTMTDFHNKFLGVVRLRQRRVELHPCEDTSIVNQSCRSEFGFSQESYVYFGPEYNDLARLAHVWNYSTAREAGLSVYVGKFGIYYGGGFLTPLGRTRFNSFANLFYLKNNSWLDSATSVVLIEFLAYNVNTNLFSSVKIVLERSATGYTRSRLDLVVSQLLFIKNEESLGGLVIWLSFGTVVGIFTLKFLSRLWNEKLFFWKDLWTLVDLLIVGLTYATFFMYVHRAGTVKEFLDKLETVKKNEFIQYFELVREDISFTFVAAFLVFVATIRLWKTCSFATIFKVMEQTLVLAVGPILLVLVFHMTLLIAFTLGGYLLFNNISPNFKDIRDSLVTLILLMLGLQKNFSLKNLLESNPDIGKFFYAAYMLTNLFFLTVYICVIMIHYYEARLVSGEEFAKVLHFFSKQLSFVKTSVKLALVRLKAGSTRTRQLVTPKSDDIRYANCMTLSSNKLQLMVCIALKDLKTMRQEDKFELMQKVAISSQNVDKNDIFYRIDDERGSRIIHDDKIKRVAAAAEIVLTYGQKKRERRRKKYRKIMTHHLIKLDFISQILDTMLHVLSNIEIE</sequence>
<dbReference type="Pfam" id="PF20519">
    <property type="entry name" value="Polycystin_dom"/>
    <property type="match status" value="1"/>
</dbReference>
<evidence type="ECO:0000256" key="4">
    <source>
        <dbReference type="ARBA" id="ARBA00022729"/>
    </source>
</evidence>
<evidence type="ECO:0000313" key="13">
    <source>
        <dbReference type="EMBL" id="KAJ3644878.1"/>
    </source>
</evidence>
<dbReference type="GO" id="GO:0005262">
    <property type="term" value="F:calcium channel activity"/>
    <property type="evidence" value="ECO:0007669"/>
    <property type="project" value="TreeGrafter"/>
</dbReference>
<evidence type="ECO:0000256" key="6">
    <source>
        <dbReference type="ARBA" id="ARBA00023136"/>
    </source>
</evidence>
<keyword evidence="4 11" id="KW-0732">Signal</keyword>
<keyword evidence="5 10" id="KW-1133">Transmembrane helix</keyword>
<dbReference type="PANTHER" id="PTHR10877:SF183">
    <property type="entry name" value="AT14535P-RELATED"/>
    <property type="match status" value="1"/>
</dbReference>
<evidence type="ECO:0000256" key="5">
    <source>
        <dbReference type="ARBA" id="ARBA00022989"/>
    </source>
</evidence>
<dbReference type="PANTHER" id="PTHR10877">
    <property type="entry name" value="POLYCYSTIN FAMILY MEMBER"/>
    <property type="match status" value="1"/>
</dbReference>
<dbReference type="InterPro" id="IPR002859">
    <property type="entry name" value="PKD/REJ-like"/>
</dbReference>
<evidence type="ECO:0000313" key="14">
    <source>
        <dbReference type="Proteomes" id="UP001168821"/>
    </source>
</evidence>
<comment type="subcellular location">
    <subcellularLocation>
        <location evidence="1">Membrane</location>
        <topology evidence="1">Multi-pass membrane protein</topology>
    </subcellularLocation>
</comment>
<feature type="chain" id="PRO_5041393441" description="PLAT domain-containing protein" evidence="11">
    <location>
        <begin position="18"/>
        <end position="1950"/>
    </location>
</feature>
<dbReference type="InterPro" id="IPR036259">
    <property type="entry name" value="MFS_trans_sf"/>
</dbReference>
<dbReference type="PROSITE" id="PS50095">
    <property type="entry name" value="PLAT"/>
    <property type="match status" value="1"/>
</dbReference>
<evidence type="ECO:0000256" key="2">
    <source>
        <dbReference type="ARBA" id="ARBA00007200"/>
    </source>
</evidence>
<comment type="caution">
    <text evidence="9">Lacks conserved residue(s) required for the propagation of feature annotation.</text>
</comment>
<gene>
    <name evidence="13" type="ORF">Zmor_022579</name>
</gene>
<feature type="transmembrane region" description="Helical" evidence="10">
    <location>
        <begin position="908"/>
        <end position="932"/>
    </location>
</feature>
<feature type="transmembrane region" description="Helical" evidence="10">
    <location>
        <begin position="1144"/>
        <end position="1167"/>
    </location>
</feature>
<dbReference type="SUPFAM" id="SSF103473">
    <property type="entry name" value="MFS general substrate transporter"/>
    <property type="match status" value="1"/>
</dbReference>
<accession>A0AA38HVJ9</accession>
<dbReference type="Gene3D" id="2.60.60.20">
    <property type="entry name" value="PLAT/LH2 domain"/>
    <property type="match status" value="1"/>
</dbReference>
<feature type="transmembrane region" description="Helical" evidence="10">
    <location>
        <begin position="1750"/>
        <end position="1772"/>
    </location>
</feature>
<keyword evidence="14" id="KW-1185">Reference proteome</keyword>
<comment type="caution">
    <text evidence="13">The sequence shown here is derived from an EMBL/GenBank/DDBJ whole genome shotgun (WGS) entry which is preliminary data.</text>
</comment>
<evidence type="ECO:0000256" key="8">
    <source>
        <dbReference type="PIRSR" id="PIRSR603915-2"/>
    </source>
</evidence>
<keyword evidence="7" id="KW-0325">Glycoprotein</keyword>
<dbReference type="EMBL" id="JALNTZ010000007">
    <property type="protein sequence ID" value="KAJ3644878.1"/>
    <property type="molecule type" value="Genomic_DNA"/>
</dbReference>
<feature type="transmembrane region" description="Helical" evidence="10">
    <location>
        <begin position="1588"/>
        <end position="1609"/>
    </location>
</feature>